<evidence type="ECO:0000256" key="1">
    <source>
        <dbReference type="SAM" id="MobiDB-lite"/>
    </source>
</evidence>
<keyword evidence="3" id="KW-1185">Reference proteome</keyword>
<sequence length="111" mass="12550">MSQLKALATSLDALAEDIQREWDRRQQMIDGHLDRHPGLQQDRALPQTTSVADPAVSLRRLATLRSRVFERVRQPAAFAGAMPVRWESGSSVRGPRGANRMPATHRLMRHM</sequence>
<evidence type="ECO:0000313" key="2">
    <source>
        <dbReference type="EMBL" id="XAD54889.1"/>
    </source>
</evidence>
<protein>
    <submittedName>
        <fullName evidence="2">Uncharacterized protein</fullName>
    </submittedName>
</protein>
<reference evidence="2 3" key="1">
    <citation type="submission" date="2024-04" db="EMBL/GenBank/DDBJ databases">
        <title>Salinicola lusitanus LLJ914,a marine bacterium isolated from the Okinawa Trough.</title>
        <authorList>
            <person name="Li J."/>
        </authorList>
    </citation>
    <scope>NUCLEOTIDE SEQUENCE [LARGE SCALE GENOMIC DNA]</scope>
    <source>
        <strain evidence="2 3">LLJ914</strain>
    </source>
</reference>
<dbReference type="RefSeq" id="WP_342595428.1">
    <property type="nucleotide sequence ID" value="NZ_CP151919.1"/>
</dbReference>
<proteinExistence type="predicted"/>
<name>A0ABZ3CUQ0_9GAMM</name>
<evidence type="ECO:0000313" key="3">
    <source>
        <dbReference type="Proteomes" id="UP001453229"/>
    </source>
</evidence>
<dbReference type="EMBL" id="CP151919">
    <property type="protein sequence ID" value="XAD54889.1"/>
    <property type="molecule type" value="Genomic_DNA"/>
</dbReference>
<accession>A0ABZ3CUQ0</accession>
<organism evidence="2 3">
    <name type="scientific">Salinicola lusitanus</name>
    <dbReference type="NCBI Taxonomy" id="1949085"/>
    <lineage>
        <taxon>Bacteria</taxon>
        <taxon>Pseudomonadati</taxon>
        <taxon>Pseudomonadota</taxon>
        <taxon>Gammaproteobacteria</taxon>
        <taxon>Oceanospirillales</taxon>
        <taxon>Halomonadaceae</taxon>
        <taxon>Salinicola</taxon>
    </lineage>
</organism>
<feature type="region of interest" description="Disordered" evidence="1">
    <location>
        <begin position="86"/>
        <end position="111"/>
    </location>
</feature>
<dbReference type="Proteomes" id="UP001453229">
    <property type="component" value="Chromosome"/>
</dbReference>
<gene>
    <name evidence="2" type="ORF">AAGT95_02635</name>
</gene>